<evidence type="ECO:0000256" key="2">
    <source>
        <dbReference type="ARBA" id="ARBA00022630"/>
    </source>
</evidence>
<comment type="cofactor">
    <cofactor evidence="1">
        <name>FMN</name>
        <dbReference type="ChEBI" id="CHEBI:58210"/>
    </cofactor>
</comment>
<keyword evidence="3" id="KW-0288">FMN</keyword>
<keyword evidence="5" id="KW-0560">Oxidoreductase</keyword>
<keyword evidence="4" id="KW-0521">NADP</keyword>
<evidence type="ECO:0000256" key="3">
    <source>
        <dbReference type="ARBA" id="ARBA00022643"/>
    </source>
</evidence>
<keyword evidence="8" id="KW-1185">Reference proteome</keyword>
<dbReference type="PANTHER" id="PTHR43303">
    <property type="entry name" value="NADPH DEHYDROGENASE C23G7.10C-RELATED"/>
    <property type="match status" value="1"/>
</dbReference>
<evidence type="ECO:0000256" key="1">
    <source>
        <dbReference type="ARBA" id="ARBA00001917"/>
    </source>
</evidence>
<dbReference type="GO" id="GO:0003959">
    <property type="term" value="F:NADPH dehydrogenase activity"/>
    <property type="evidence" value="ECO:0007669"/>
    <property type="project" value="InterPro"/>
</dbReference>
<dbReference type="OrthoDB" id="3169239at2"/>
<accession>A0A4Q9KLU7</accession>
<dbReference type="SUPFAM" id="SSF51395">
    <property type="entry name" value="FMN-linked oxidoreductases"/>
    <property type="match status" value="1"/>
</dbReference>
<sequence length="360" mass="37354">MTDPFDPLTLRGLTLNNRLWVPAMCMYSVDAGDGVPTDFHLAHYSARVAGGFGLIITEATAIHPAGRISPADTGLWSDAQAAAWARIVDQAHRLGGAIGVQLAHAGRKASTRPMRPGGPDGALPVADGGWETLGPSASAFPGLAVPHELTRDEIAGIVRDFADAATRAAASGFDVIELHAAHGYLLHQFLSPLANTRTDAYGGSLENRLRLTLEVTDAVRAVWPDGRPLFVRISATDWVEGGWDVEQSCALASELAARGVDLIDVSSGGVAPASIPVGPGYQVELARQVRATGMPTAAVGLITTVAQASEIIGSGAADAVLFGREALRNPYLPVQALAARGGDAAGLAPVPYVRAWPSAS</sequence>
<evidence type="ECO:0000256" key="5">
    <source>
        <dbReference type="ARBA" id="ARBA00023002"/>
    </source>
</evidence>
<dbReference type="EMBL" id="SDMR01000004">
    <property type="protein sequence ID" value="TBT95507.1"/>
    <property type="molecule type" value="Genomic_DNA"/>
</dbReference>
<dbReference type="Pfam" id="PF00724">
    <property type="entry name" value="Oxidored_FMN"/>
    <property type="match status" value="1"/>
</dbReference>
<dbReference type="CDD" id="cd02932">
    <property type="entry name" value="OYE_YqiM_FMN"/>
    <property type="match status" value="1"/>
</dbReference>
<feature type="domain" description="NADH:flavin oxidoreductase/NADH oxidase N-terminal" evidence="6">
    <location>
        <begin position="5"/>
        <end position="336"/>
    </location>
</feature>
<dbReference type="Proteomes" id="UP000291933">
    <property type="component" value="Unassembled WGS sequence"/>
</dbReference>
<dbReference type="AlphaFoldDB" id="A0A4Q9KLU7"/>
<gene>
    <name evidence="7" type="ORF">ET996_05270</name>
</gene>
<dbReference type="Gene3D" id="3.20.20.70">
    <property type="entry name" value="Aldolase class I"/>
    <property type="match status" value="1"/>
</dbReference>
<evidence type="ECO:0000256" key="4">
    <source>
        <dbReference type="ARBA" id="ARBA00022857"/>
    </source>
</evidence>
<dbReference type="InterPro" id="IPR001155">
    <property type="entry name" value="OxRdtase_FMN_N"/>
</dbReference>
<dbReference type="InterPro" id="IPR044152">
    <property type="entry name" value="YqjM-like"/>
</dbReference>
<dbReference type="RefSeq" id="WP_131171500.1">
    <property type="nucleotide sequence ID" value="NZ_FXTL01000004.1"/>
</dbReference>
<reference evidence="7 8" key="1">
    <citation type="submission" date="2019-01" db="EMBL/GenBank/DDBJ databases">
        <title>Lactibacter flavus gen. nov., sp. nov., a novel bacterium of the family Propionibacteriaceae isolated from raw milk and dairy products.</title>
        <authorList>
            <person name="Huptas C."/>
            <person name="Wenning M."/>
            <person name="Breitenwieser F."/>
            <person name="Doll E."/>
            <person name="Von Neubeck M."/>
            <person name="Busse H.-J."/>
            <person name="Scherer S."/>
        </authorList>
    </citation>
    <scope>NUCLEOTIDE SEQUENCE [LARGE SCALE GENOMIC DNA]</scope>
    <source>
        <strain evidence="7 8">DSM 22130</strain>
    </source>
</reference>
<dbReference type="GO" id="GO:0050661">
    <property type="term" value="F:NADP binding"/>
    <property type="evidence" value="ECO:0007669"/>
    <property type="project" value="InterPro"/>
</dbReference>
<comment type="caution">
    <text evidence="7">The sequence shown here is derived from an EMBL/GenBank/DDBJ whole genome shotgun (WGS) entry which is preliminary data.</text>
</comment>
<keyword evidence="2" id="KW-0285">Flavoprotein</keyword>
<evidence type="ECO:0000313" key="7">
    <source>
        <dbReference type="EMBL" id="TBT95507.1"/>
    </source>
</evidence>
<protein>
    <submittedName>
        <fullName evidence="7">NADH:flavin oxidoreductase/NADH oxidase</fullName>
    </submittedName>
</protein>
<dbReference type="GO" id="GO:0010181">
    <property type="term" value="F:FMN binding"/>
    <property type="evidence" value="ECO:0007669"/>
    <property type="project" value="InterPro"/>
</dbReference>
<organism evidence="7 8">
    <name type="scientific">Propioniciclava tarda</name>
    <dbReference type="NCBI Taxonomy" id="433330"/>
    <lineage>
        <taxon>Bacteria</taxon>
        <taxon>Bacillati</taxon>
        <taxon>Actinomycetota</taxon>
        <taxon>Actinomycetes</taxon>
        <taxon>Propionibacteriales</taxon>
        <taxon>Propionibacteriaceae</taxon>
        <taxon>Propioniciclava</taxon>
    </lineage>
</organism>
<evidence type="ECO:0000259" key="6">
    <source>
        <dbReference type="Pfam" id="PF00724"/>
    </source>
</evidence>
<dbReference type="PANTHER" id="PTHR43303:SF4">
    <property type="entry name" value="NADPH DEHYDROGENASE C23G7.10C-RELATED"/>
    <property type="match status" value="1"/>
</dbReference>
<dbReference type="InterPro" id="IPR013785">
    <property type="entry name" value="Aldolase_TIM"/>
</dbReference>
<name>A0A4Q9KLU7_PROTD</name>
<proteinExistence type="predicted"/>
<evidence type="ECO:0000313" key="8">
    <source>
        <dbReference type="Proteomes" id="UP000291933"/>
    </source>
</evidence>